<accession>A0A8J6J1Q6</accession>
<organism evidence="2 3">
    <name type="scientific">Flintibacter hominis</name>
    <dbReference type="NCBI Taxonomy" id="2763048"/>
    <lineage>
        <taxon>Bacteria</taxon>
        <taxon>Bacillati</taxon>
        <taxon>Bacillota</taxon>
        <taxon>Clostridia</taxon>
        <taxon>Eubacteriales</taxon>
        <taxon>Flintibacter</taxon>
    </lineage>
</organism>
<proteinExistence type="predicted"/>
<feature type="transmembrane region" description="Helical" evidence="1">
    <location>
        <begin position="119"/>
        <end position="140"/>
    </location>
</feature>
<evidence type="ECO:0000256" key="1">
    <source>
        <dbReference type="SAM" id="Phobius"/>
    </source>
</evidence>
<comment type="caution">
    <text evidence="2">The sequence shown here is derived from an EMBL/GenBank/DDBJ whole genome shotgun (WGS) entry which is preliminary data.</text>
</comment>
<gene>
    <name evidence="2" type="ORF">H8S11_06990</name>
</gene>
<feature type="transmembrane region" description="Helical" evidence="1">
    <location>
        <begin position="160"/>
        <end position="185"/>
    </location>
</feature>
<sequence>MSGTVFRLCPVGGYDIPALEIWLEKMAGKGLVFDCTAGPLTLFARQESAPLRFHLEPAHNKTDQEDPELTDLFRAAGWSYLGIFRKNFFVFATADRAAQAHTDPDVLDYAIRRFFKQKLLGGIGLAIVNFLLYKFLYPFSNAFSLSDLRYFWAEALADGPLPWLLALLGLLLVDLAYLLGLFTLWRLHRRSQKGLPLSPAPGRRLGGVLTSLSILPLALVTVEIVFVFFTHGYFPYDLADSNFVTMTEIEGPEFRPTGDIMFNMDYISHGDTPLTPEEWYYRQWESNRVFGSGGSLADIPHLEINITRYLLPAVAERRAWEWRSWGGHENYRALEPAHGLEEIWYYQSERNPDFYYLVLRKGGLVMRVEYEGSKDLTQFLPRFAEMLEAL</sequence>
<keyword evidence="1" id="KW-1133">Transmembrane helix</keyword>
<keyword evidence="1" id="KW-0472">Membrane</keyword>
<evidence type="ECO:0000313" key="3">
    <source>
        <dbReference type="Proteomes" id="UP000628736"/>
    </source>
</evidence>
<dbReference type="AlphaFoldDB" id="A0A8J6J1Q6"/>
<keyword evidence="1" id="KW-0812">Transmembrane</keyword>
<protein>
    <submittedName>
        <fullName evidence="2">DUF2812 domain-containing protein</fullName>
    </submittedName>
</protein>
<dbReference type="Proteomes" id="UP000628736">
    <property type="component" value="Unassembled WGS sequence"/>
</dbReference>
<dbReference type="InterPro" id="IPR021359">
    <property type="entry name" value="DUF2812"/>
</dbReference>
<dbReference type="Pfam" id="PF11193">
    <property type="entry name" value="DUF2812"/>
    <property type="match status" value="1"/>
</dbReference>
<feature type="transmembrane region" description="Helical" evidence="1">
    <location>
        <begin position="205"/>
        <end position="229"/>
    </location>
</feature>
<evidence type="ECO:0000313" key="2">
    <source>
        <dbReference type="EMBL" id="MBC5722554.1"/>
    </source>
</evidence>
<name>A0A8J6J1Q6_9FIRM</name>
<dbReference type="EMBL" id="JACOPO010000003">
    <property type="protein sequence ID" value="MBC5722554.1"/>
    <property type="molecule type" value="Genomic_DNA"/>
</dbReference>
<reference evidence="2" key="1">
    <citation type="submission" date="2020-08" db="EMBL/GenBank/DDBJ databases">
        <title>Genome public.</title>
        <authorList>
            <person name="Liu C."/>
            <person name="Sun Q."/>
        </authorList>
    </citation>
    <scope>NUCLEOTIDE SEQUENCE</scope>
    <source>
        <strain evidence="2">NSJ-23</strain>
    </source>
</reference>
<dbReference type="RefSeq" id="WP_186852633.1">
    <property type="nucleotide sequence ID" value="NZ_JACOPO010000003.1"/>
</dbReference>
<keyword evidence="3" id="KW-1185">Reference proteome</keyword>